<dbReference type="InParanoid" id="A0A024G380"/>
<dbReference type="Proteomes" id="UP000053237">
    <property type="component" value="Unassembled WGS sequence"/>
</dbReference>
<dbReference type="InterPro" id="IPR005135">
    <property type="entry name" value="Endo/exonuclease/phosphatase"/>
</dbReference>
<feature type="domain" description="Endonuclease/exonuclease/phosphatase" evidence="3">
    <location>
        <begin position="282"/>
        <end position="437"/>
    </location>
</feature>
<evidence type="ECO:0000259" key="3">
    <source>
        <dbReference type="Pfam" id="PF03372"/>
    </source>
</evidence>
<dbReference type="InterPro" id="IPR036691">
    <property type="entry name" value="Endo/exonu/phosph_ase_sf"/>
</dbReference>
<keyword evidence="5" id="KW-1185">Reference proteome</keyword>
<dbReference type="Pfam" id="PF22534">
    <property type="entry name" value="RFC_C"/>
    <property type="match status" value="1"/>
</dbReference>
<dbReference type="PANTHER" id="PTHR11669:SF1">
    <property type="entry name" value="REPLICATION FACTOR C SUBUNIT 3"/>
    <property type="match status" value="1"/>
</dbReference>
<dbReference type="STRING" id="65357.A0A024G380"/>
<dbReference type="Gene3D" id="3.60.10.10">
    <property type="entry name" value="Endonuclease/exonuclease/phosphatase"/>
    <property type="match status" value="1"/>
</dbReference>
<dbReference type="FunFam" id="1.10.8.60:FF:000030">
    <property type="entry name" value="replication factor C subunit 3"/>
    <property type="match status" value="1"/>
</dbReference>
<organism evidence="4 5">
    <name type="scientific">Albugo candida</name>
    <dbReference type="NCBI Taxonomy" id="65357"/>
    <lineage>
        <taxon>Eukaryota</taxon>
        <taxon>Sar</taxon>
        <taxon>Stramenopiles</taxon>
        <taxon>Oomycota</taxon>
        <taxon>Peronosporomycetes</taxon>
        <taxon>Albuginales</taxon>
        <taxon>Albuginaceae</taxon>
        <taxon>Albugo</taxon>
    </lineage>
</organism>
<dbReference type="InterPro" id="IPR008921">
    <property type="entry name" value="DNA_pol3_clamp-load_cplx_C"/>
</dbReference>
<evidence type="ECO:0000313" key="4">
    <source>
        <dbReference type="EMBL" id="CCI41121.1"/>
    </source>
</evidence>
<dbReference type="GO" id="GO:0005634">
    <property type="term" value="C:nucleus"/>
    <property type="evidence" value="ECO:0007669"/>
    <property type="project" value="TreeGrafter"/>
</dbReference>
<dbReference type="EC" id="3.1.4.12" evidence="1"/>
<dbReference type="SUPFAM" id="SSF48019">
    <property type="entry name" value="post-AAA+ oligomerization domain-like"/>
    <property type="match status" value="1"/>
</dbReference>
<dbReference type="Gene3D" id="3.40.50.300">
    <property type="entry name" value="P-loop containing nucleotide triphosphate hydrolases"/>
    <property type="match status" value="1"/>
</dbReference>
<gene>
    <name evidence="4" type="ORF">BN9_019050</name>
</gene>
<dbReference type="GO" id="GO:0003689">
    <property type="term" value="F:DNA clamp loader activity"/>
    <property type="evidence" value="ECO:0007669"/>
    <property type="project" value="TreeGrafter"/>
</dbReference>
<dbReference type="OrthoDB" id="761538at2759"/>
<evidence type="ECO:0000256" key="1">
    <source>
        <dbReference type="ARBA" id="ARBA00012369"/>
    </source>
</evidence>
<keyword evidence="2" id="KW-0235">DNA replication</keyword>
<dbReference type="Gene3D" id="1.20.272.10">
    <property type="match status" value="1"/>
</dbReference>
<dbReference type="GO" id="GO:0004767">
    <property type="term" value="F:sphingomyelin phosphodiesterase activity"/>
    <property type="evidence" value="ECO:0007669"/>
    <property type="project" value="UniProtKB-EC"/>
</dbReference>
<accession>A0A024G380</accession>
<comment type="caution">
    <text evidence="4">The sequence shown here is derived from an EMBL/GenBank/DDBJ whole genome shotgun (WGS) entry which is preliminary data.</text>
</comment>
<protein>
    <recommendedName>
        <fullName evidence="1">sphingomyelin phosphodiesterase</fullName>
        <ecNumber evidence="1">3.1.4.12</ecNumber>
    </recommendedName>
</protein>
<evidence type="ECO:0000256" key="2">
    <source>
        <dbReference type="ARBA" id="ARBA00022705"/>
    </source>
</evidence>
<dbReference type="EMBL" id="CAIX01000015">
    <property type="protein sequence ID" value="CCI41121.1"/>
    <property type="molecule type" value="Genomic_DNA"/>
</dbReference>
<dbReference type="Gene3D" id="1.10.8.60">
    <property type="match status" value="1"/>
</dbReference>
<reference evidence="4 5" key="1">
    <citation type="submission" date="2012-05" db="EMBL/GenBank/DDBJ databases">
        <title>Recombination and specialization in a pathogen metapopulation.</title>
        <authorList>
            <person name="Gardiner A."/>
            <person name="Kemen E."/>
            <person name="Schultz-Larsen T."/>
            <person name="MacLean D."/>
            <person name="Van Oosterhout C."/>
            <person name="Jones J.D.G."/>
        </authorList>
    </citation>
    <scope>NUCLEOTIDE SEQUENCE [LARGE SCALE GENOMIC DNA]</scope>
    <source>
        <strain evidence="4 5">Ac Nc2</strain>
    </source>
</reference>
<dbReference type="GO" id="GO:0005576">
    <property type="term" value="C:extracellular region"/>
    <property type="evidence" value="ECO:0007669"/>
    <property type="project" value="InterPro"/>
</dbReference>
<dbReference type="InterPro" id="IPR017766">
    <property type="entry name" value="Sphingomyelinase/PLipase_C"/>
</dbReference>
<dbReference type="Pfam" id="PF03372">
    <property type="entry name" value="Exo_endo_phos"/>
    <property type="match status" value="1"/>
</dbReference>
<sequence length="603" mass="68255">MALLHAMYGKGVRKQRLEHKSFKVPDRSVKIEITTVASNYHIEMNPSDVNNHDRLIVQEVLKEIAQYHLADTKAKKPFKVVLLMEVDRLSKHAQHALRRTMEKYTATCRLILCCNSSSKVIEPLRSRCLGICVSAPTKKEVRTLLFLQHLILVYLQICSVLESVCKHEGISYLPSLGQKIVQRSDRNLRRALLILETCHVQRYPFAEDQEIQLPAWEEYICTLSKVILQEQSPAGLMKAREMIYELLANCIPSEIILKYNAFGRTPLISLDGQKERLEQIPQSLIDNAPDLQIPIDVISLAEVFEKDQFEKMAKDFTDLGFPYSTKVLSDPNSFTSITSGGVWIVSRWKITVEKQIVYKNACHGADCLAAKGVKYARIVKKEGVTKYFNIFATHLQAWSTEEGRQVRAKQAEQMRDFVKEQNIPNHEAVLFAGDFNVDNVTYPEEVSNLIKILGGKVPLRIGQVEYTSDPRANVLVGRDGAASSGGCANSYVASWGIKESKTYHPSEATKQPCGSEKCYCPCCPKEWLDYVLHAEGPYLQPVGQPTIQAFTNTVKLFIAEWAMSSLIIERFRDRMELTDLSDHYPVSSVFNFPITTSNAQSIR</sequence>
<dbReference type="InterPro" id="IPR027417">
    <property type="entry name" value="P-loop_NTPase"/>
</dbReference>
<proteinExistence type="predicted"/>
<dbReference type="InterPro" id="IPR050238">
    <property type="entry name" value="DNA_Rep/Repair_Clamp_Loader"/>
</dbReference>
<dbReference type="GO" id="GO:0006281">
    <property type="term" value="P:DNA repair"/>
    <property type="evidence" value="ECO:0007669"/>
    <property type="project" value="TreeGrafter"/>
</dbReference>
<dbReference type="SUPFAM" id="SSF52540">
    <property type="entry name" value="P-loop containing nucleoside triphosphate hydrolases"/>
    <property type="match status" value="1"/>
</dbReference>
<name>A0A024G380_9STRA</name>
<dbReference type="GO" id="GO:0005663">
    <property type="term" value="C:DNA replication factor C complex"/>
    <property type="evidence" value="ECO:0007669"/>
    <property type="project" value="TreeGrafter"/>
</dbReference>
<dbReference type="GO" id="GO:0003677">
    <property type="term" value="F:DNA binding"/>
    <property type="evidence" value="ECO:0007669"/>
    <property type="project" value="InterPro"/>
</dbReference>
<dbReference type="GO" id="GO:0006261">
    <property type="term" value="P:DNA-templated DNA replication"/>
    <property type="evidence" value="ECO:0007669"/>
    <property type="project" value="TreeGrafter"/>
</dbReference>
<dbReference type="AlphaFoldDB" id="A0A024G380"/>
<dbReference type="SUPFAM" id="SSF56219">
    <property type="entry name" value="DNase I-like"/>
    <property type="match status" value="1"/>
</dbReference>
<dbReference type="PANTHER" id="PTHR11669">
    <property type="entry name" value="REPLICATION FACTOR C / DNA POLYMERASE III GAMMA-TAU SUBUNIT"/>
    <property type="match status" value="1"/>
</dbReference>
<dbReference type="Pfam" id="PF21960">
    <property type="entry name" value="RCF1-5-like_lid"/>
    <property type="match status" value="1"/>
</dbReference>
<dbReference type="CDD" id="cd09078">
    <property type="entry name" value="nSMase"/>
    <property type="match status" value="1"/>
</dbReference>
<evidence type="ECO:0000313" key="5">
    <source>
        <dbReference type="Proteomes" id="UP000053237"/>
    </source>
</evidence>